<dbReference type="PANTHER" id="PTHR10672:SF40">
    <property type="entry name" value="CLASS II ALDOLASE_ADDUCIN DOMAIN PROTEIN (AFU_ORTHOLOGUE AFUA_3G09800)"/>
    <property type="match status" value="1"/>
</dbReference>
<accession>A0A9P8VNI2</accession>
<gene>
    <name evidence="2" type="ORF">F5X68DRAFT_257418</name>
</gene>
<name>A0A9P8VNI2_9PEZI</name>
<dbReference type="GO" id="GO:0005856">
    <property type="term" value="C:cytoskeleton"/>
    <property type="evidence" value="ECO:0007669"/>
    <property type="project" value="TreeGrafter"/>
</dbReference>
<evidence type="ECO:0000313" key="3">
    <source>
        <dbReference type="Proteomes" id="UP000770015"/>
    </source>
</evidence>
<keyword evidence="3" id="KW-1185">Reference proteome</keyword>
<protein>
    <submittedName>
        <fullName evidence="2">Class II aldolase/adducin N-terminal</fullName>
    </submittedName>
</protein>
<dbReference type="InterPro" id="IPR051017">
    <property type="entry name" value="Aldolase-II_Adducin_sf"/>
</dbReference>
<dbReference type="InterPro" id="IPR036409">
    <property type="entry name" value="Aldolase_II/adducin_N_sf"/>
</dbReference>
<dbReference type="SUPFAM" id="SSF53639">
    <property type="entry name" value="AraD/HMP-PK domain-like"/>
    <property type="match status" value="1"/>
</dbReference>
<organism evidence="2 3">
    <name type="scientific">Plectosphaerella plurivora</name>
    <dbReference type="NCBI Taxonomy" id="936078"/>
    <lineage>
        <taxon>Eukaryota</taxon>
        <taxon>Fungi</taxon>
        <taxon>Dikarya</taxon>
        <taxon>Ascomycota</taxon>
        <taxon>Pezizomycotina</taxon>
        <taxon>Sordariomycetes</taxon>
        <taxon>Hypocreomycetidae</taxon>
        <taxon>Glomerellales</taxon>
        <taxon>Plectosphaerellaceae</taxon>
        <taxon>Plectosphaerella</taxon>
    </lineage>
</organism>
<evidence type="ECO:0000313" key="2">
    <source>
        <dbReference type="EMBL" id="KAH6697178.1"/>
    </source>
</evidence>
<feature type="domain" description="Class II aldolase/adducin N-terminal" evidence="1">
    <location>
        <begin position="49"/>
        <end position="231"/>
    </location>
</feature>
<sequence>MSPSAALEASRYTATGSVLNTAIDGSKPVRLHEVPTFSDKYEEREWAKQHMAGAFRIFAKLGYADGASGHISLRDPVKPDCFWINPYAVHFSTITVADLVLVDEEGRPVEPTTHKVNAAGFIIHSSIHKARPDVNAACHLHAPHSRAWSTFGLPIEMINQDSCMFFDDLAVYEGFGGIVLARDEGLRIAEALGPVKKNVILQNHGILTCGETMGEAVAFFIALERACHAQLLVEAAAASGIKKRYVGDEEAKYTKECSGSPACMYMQFLPEYNAVVQETKGAFLA</sequence>
<dbReference type="GO" id="GO:0051015">
    <property type="term" value="F:actin filament binding"/>
    <property type="evidence" value="ECO:0007669"/>
    <property type="project" value="TreeGrafter"/>
</dbReference>
<dbReference type="SMART" id="SM01007">
    <property type="entry name" value="Aldolase_II"/>
    <property type="match status" value="1"/>
</dbReference>
<dbReference type="PANTHER" id="PTHR10672">
    <property type="entry name" value="ADDUCIN"/>
    <property type="match status" value="1"/>
</dbReference>
<dbReference type="Gene3D" id="3.40.225.10">
    <property type="entry name" value="Class II aldolase/adducin N-terminal domain"/>
    <property type="match status" value="1"/>
</dbReference>
<dbReference type="InterPro" id="IPR001303">
    <property type="entry name" value="Aldolase_II/adducin_N"/>
</dbReference>
<reference evidence="2" key="1">
    <citation type="journal article" date="2021" name="Nat. Commun.">
        <title>Genetic determinants of endophytism in the Arabidopsis root mycobiome.</title>
        <authorList>
            <person name="Mesny F."/>
            <person name="Miyauchi S."/>
            <person name="Thiergart T."/>
            <person name="Pickel B."/>
            <person name="Atanasova L."/>
            <person name="Karlsson M."/>
            <person name="Huettel B."/>
            <person name="Barry K.W."/>
            <person name="Haridas S."/>
            <person name="Chen C."/>
            <person name="Bauer D."/>
            <person name="Andreopoulos W."/>
            <person name="Pangilinan J."/>
            <person name="LaButti K."/>
            <person name="Riley R."/>
            <person name="Lipzen A."/>
            <person name="Clum A."/>
            <person name="Drula E."/>
            <person name="Henrissat B."/>
            <person name="Kohler A."/>
            <person name="Grigoriev I.V."/>
            <person name="Martin F.M."/>
            <person name="Hacquard S."/>
        </authorList>
    </citation>
    <scope>NUCLEOTIDE SEQUENCE</scope>
    <source>
        <strain evidence="2">MPI-SDFR-AT-0117</strain>
    </source>
</reference>
<dbReference type="Proteomes" id="UP000770015">
    <property type="component" value="Unassembled WGS sequence"/>
</dbReference>
<dbReference type="FunFam" id="3.40.225.10:FF:000009">
    <property type="entry name" value="Class II aldolase/adducin N-terminal"/>
    <property type="match status" value="1"/>
</dbReference>
<evidence type="ECO:0000259" key="1">
    <source>
        <dbReference type="SMART" id="SM01007"/>
    </source>
</evidence>
<dbReference type="Pfam" id="PF00596">
    <property type="entry name" value="Aldolase_II"/>
    <property type="match status" value="1"/>
</dbReference>
<dbReference type="OrthoDB" id="3238794at2759"/>
<comment type="caution">
    <text evidence="2">The sequence shown here is derived from an EMBL/GenBank/DDBJ whole genome shotgun (WGS) entry which is preliminary data.</text>
</comment>
<dbReference type="EMBL" id="JAGSXJ010000001">
    <property type="protein sequence ID" value="KAH6697178.1"/>
    <property type="molecule type" value="Genomic_DNA"/>
</dbReference>
<dbReference type="AlphaFoldDB" id="A0A9P8VNI2"/>
<dbReference type="NCBIfam" id="NF004855">
    <property type="entry name" value="PRK06208.1"/>
    <property type="match status" value="1"/>
</dbReference>
<proteinExistence type="predicted"/>